<reference evidence="3" key="1">
    <citation type="submission" date="2021-06" db="EMBL/GenBank/DDBJ databases">
        <authorList>
            <person name="Hodson N. C."/>
            <person name="Mongue J. A."/>
            <person name="Jaron S. K."/>
        </authorList>
    </citation>
    <scope>NUCLEOTIDE SEQUENCE</scope>
</reference>
<dbReference type="InterPro" id="IPR031993">
    <property type="entry name" value="DUF4789"/>
</dbReference>
<dbReference type="PANTHER" id="PTHR21177:SF4">
    <property type="entry name" value="IP06524P"/>
    <property type="match status" value="1"/>
</dbReference>
<dbReference type="OrthoDB" id="6328618at2759"/>
<evidence type="ECO:0000313" key="4">
    <source>
        <dbReference type="Proteomes" id="UP000708208"/>
    </source>
</evidence>
<dbReference type="EMBL" id="CAJVCH010309417">
    <property type="protein sequence ID" value="CAG7786041.1"/>
    <property type="molecule type" value="Genomic_DNA"/>
</dbReference>
<gene>
    <name evidence="3" type="ORF">AFUS01_LOCUS24626</name>
</gene>
<organism evidence="3 4">
    <name type="scientific">Allacma fusca</name>
    <dbReference type="NCBI Taxonomy" id="39272"/>
    <lineage>
        <taxon>Eukaryota</taxon>
        <taxon>Metazoa</taxon>
        <taxon>Ecdysozoa</taxon>
        <taxon>Arthropoda</taxon>
        <taxon>Hexapoda</taxon>
        <taxon>Collembola</taxon>
        <taxon>Symphypleona</taxon>
        <taxon>Sminthuridae</taxon>
        <taxon>Allacma</taxon>
    </lineage>
</organism>
<name>A0A8J2P2Z0_9HEXA</name>
<evidence type="ECO:0000256" key="1">
    <source>
        <dbReference type="SAM" id="Phobius"/>
    </source>
</evidence>
<protein>
    <recommendedName>
        <fullName evidence="2">DUF4789 domain-containing protein</fullName>
    </recommendedName>
</protein>
<comment type="caution">
    <text evidence="3">The sequence shown here is derived from an EMBL/GenBank/DDBJ whole genome shotgun (WGS) entry which is preliminary data.</text>
</comment>
<sequence length="240" mass="27027">MSAGKSTSSKNIAGIAILIFMFVAAIAVIVLAGNRIKLRQMLLSPSRPICNKGDYRVYFKQTHRCYVEGKQGPCGQLMILHGVKRDANQSDLFGECQCQTFGQLGCDTRPTVYWQATKRCYFLFDQGPCRKGRWLVINQFNNPTCVTIPCPSEYNAQSQISRRDSADSDPDPKFVYSSYSKCNLTLTQGFCPDGEIVHFTSTSFRPLCRKATQECLPNYSNSFDFELELNITNLEVYPGE</sequence>
<dbReference type="Proteomes" id="UP000708208">
    <property type="component" value="Unassembled WGS sequence"/>
</dbReference>
<evidence type="ECO:0000259" key="2">
    <source>
        <dbReference type="Pfam" id="PF16033"/>
    </source>
</evidence>
<keyword evidence="1" id="KW-0812">Transmembrane</keyword>
<proteinExistence type="predicted"/>
<keyword evidence="4" id="KW-1185">Reference proteome</keyword>
<feature type="domain" description="DUF4789" evidence="2">
    <location>
        <begin position="94"/>
        <end position="159"/>
    </location>
</feature>
<dbReference type="PANTHER" id="PTHR21177">
    <property type="entry name" value="IP06524P-RELATED"/>
    <property type="match status" value="1"/>
</dbReference>
<evidence type="ECO:0000313" key="3">
    <source>
        <dbReference type="EMBL" id="CAG7786041.1"/>
    </source>
</evidence>
<keyword evidence="1" id="KW-1133">Transmembrane helix</keyword>
<dbReference type="Pfam" id="PF16033">
    <property type="entry name" value="DUF4789"/>
    <property type="match status" value="1"/>
</dbReference>
<accession>A0A8J2P2Z0</accession>
<dbReference type="AlphaFoldDB" id="A0A8J2P2Z0"/>
<feature type="transmembrane region" description="Helical" evidence="1">
    <location>
        <begin position="12"/>
        <end position="32"/>
    </location>
</feature>
<keyword evidence="1" id="KW-0472">Membrane</keyword>